<sequence>MGKKSAIVKTILIGILLAVLIALAIVVILRQSQKNNAVEFSAPSNAQVIDAPDKDLHLYLWLDNGVPYYSIVYNNEEIVNASQMGIDTTIGNFSSDFQQIEMLSSNFNDTVWSPLVGEKSEIQDKYNEKVFSLIQSDNKSLSVEVRAYNTGIAFRYILPDTSVYGDYTITDEQTRFSLTTNGVALCHENGQQQIAKKHKIKNLPKETNIHPPLTAEFDSGTALTLTVSKLDNYAYPLLNKNSRGLLKPIEQEVKVTENGPAASPYWTFVIGDSLADLPENKDIILNLNDEPDEEQYRFSQWVKPGKALMLGLFDETTESMKLYVDTAKKCGLDYLILDFG</sequence>
<dbReference type="InterPro" id="IPR014718">
    <property type="entry name" value="GH-type_carb-bd"/>
</dbReference>
<dbReference type="AlphaFoldDB" id="A0A9D1UG16"/>
<keyword evidence="3" id="KW-0378">Hydrolase</keyword>
<comment type="caution">
    <text evidence="3">The sequence shown here is derived from an EMBL/GenBank/DDBJ whole genome shotgun (WGS) entry which is preliminary data.</text>
</comment>
<dbReference type="InterPro" id="IPR052720">
    <property type="entry name" value="Glycosyl_hydrolase_97"/>
</dbReference>
<evidence type="ECO:0000259" key="2">
    <source>
        <dbReference type="Pfam" id="PF14508"/>
    </source>
</evidence>
<protein>
    <submittedName>
        <fullName evidence="3">Glycoside hydrolase family 97 N-terminal domain-containing protein</fullName>
    </submittedName>
</protein>
<dbReference type="GO" id="GO:0016787">
    <property type="term" value="F:hydrolase activity"/>
    <property type="evidence" value="ECO:0007669"/>
    <property type="project" value="UniProtKB-KW"/>
</dbReference>
<evidence type="ECO:0000256" key="1">
    <source>
        <dbReference type="SAM" id="Phobius"/>
    </source>
</evidence>
<keyword evidence="1" id="KW-1133">Transmembrane helix</keyword>
<dbReference type="Gene3D" id="2.70.98.10">
    <property type="match status" value="1"/>
</dbReference>
<reference evidence="3" key="1">
    <citation type="journal article" date="2021" name="PeerJ">
        <title>Extensive microbial diversity within the chicken gut microbiome revealed by metagenomics and culture.</title>
        <authorList>
            <person name="Gilroy R."/>
            <person name="Ravi A."/>
            <person name="Getino M."/>
            <person name="Pursley I."/>
            <person name="Horton D.L."/>
            <person name="Alikhan N.F."/>
            <person name="Baker D."/>
            <person name="Gharbi K."/>
            <person name="Hall N."/>
            <person name="Watson M."/>
            <person name="Adriaenssens E.M."/>
            <person name="Foster-Nyarko E."/>
            <person name="Jarju S."/>
            <person name="Secka A."/>
            <person name="Antonio M."/>
            <person name="Oren A."/>
            <person name="Chaudhuri R.R."/>
            <person name="La Ragione R."/>
            <person name="Hildebrand F."/>
            <person name="Pallen M.J."/>
        </authorList>
    </citation>
    <scope>NUCLEOTIDE SEQUENCE</scope>
    <source>
        <strain evidence="3">421</strain>
    </source>
</reference>
<evidence type="ECO:0000313" key="3">
    <source>
        <dbReference type="EMBL" id="HIW85125.1"/>
    </source>
</evidence>
<dbReference type="InterPro" id="IPR029486">
    <property type="entry name" value="GH97_N"/>
</dbReference>
<feature type="domain" description="Glycosyl-hydrolase 97 N-terminal" evidence="2">
    <location>
        <begin position="50"/>
        <end position="289"/>
    </location>
</feature>
<name>A0A9D1UG16_9FIRM</name>
<reference evidence="3" key="2">
    <citation type="submission" date="2021-04" db="EMBL/GenBank/DDBJ databases">
        <authorList>
            <person name="Gilroy R."/>
        </authorList>
    </citation>
    <scope>NUCLEOTIDE SEQUENCE</scope>
    <source>
        <strain evidence="3">421</strain>
    </source>
</reference>
<proteinExistence type="predicted"/>
<accession>A0A9D1UG16</accession>
<keyword evidence="1" id="KW-0812">Transmembrane</keyword>
<feature type="transmembrane region" description="Helical" evidence="1">
    <location>
        <begin position="6"/>
        <end position="29"/>
    </location>
</feature>
<dbReference type="Pfam" id="PF14508">
    <property type="entry name" value="GH97_N"/>
    <property type="match status" value="1"/>
</dbReference>
<evidence type="ECO:0000313" key="4">
    <source>
        <dbReference type="Proteomes" id="UP000824205"/>
    </source>
</evidence>
<dbReference type="Proteomes" id="UP000824205">
    <property type="component" value="Unassembled WGS sequence"/>
</dbReference>
<dbReference type="EMBL" id="DXGE01000006">
    <property type="protein sequence ID" value="HIW85125.1"/>
    <property type="molecule type" value="Genomic_DNA"/>
</dbReference>
<keyword evidence="1" id="KW-0472">Membrane</keyword>
<organism evidence="3 4">
    <name type="scientific">Candidatus Eubacterium faecipullorum</name>
    <dbReference type="NCBI Taxonomy" id="2838571"/>
    <lineage>
        <taxon>Bacteria</taxon>
        <taxon>Bacillati</taxon>
        <taxon>Bacillota</taxon>
        <taxon>Clostridia</taxon>
        <taxon>Eubacteriales</taxon>
        <taxon>Eubacteriaceae</taxon>
        <taxon>Eubacterium</taxon>
    </lineage>
</organism>
<dbReference type="PANTHER" id="PTHR35803">
    <property type="entry name" value="GLUCAN 1,4-ALPHA-GLUCOSIDASE SUSB-RELATED"/>
    <property type="match status" value="1"/>
</dbReference>
<gene>
    <name evidence="3" type="ORF">IAA48_01380</name>
</gene>
<dbReference type="GO" id="GO:0030246">
    <property type="term" value="F:carbohydrate binding"/>
    <property type="evidence" value="ECO:0007669"/>
    <property type="project" value="InterPro"/>
</dbReference>